<feature type="domain" description="Peptidase M16 middle/third" evidence="10">
    <location>
        <begin position="373"/>
        <end position="649"/>
    </location>
</feature>
<dbReference type="InterPro" id="IPR050626">
    <property type="entry name" value="Peptidase_M16"/>
</dbReference>
<proteinExistence type="inferred from homology"/>
<evidence type="ECO:0000256" key="5">
    <source>
        <dbReference type="ARBA" id="ARBA00022801"/>
    </source>
</evidence>
<comment type="similarity">
    <text evidence="2">Belongs to the peptidase M16 family.</text>
</comment>
<dbReference type="PANTHER" id="PTHR43690">
    <property type="entry name" value="NARDILYSIN"/>
    <property type="match status" value="1"/>
</dbReference>
<keyword evidence="6" id="KW-0862">Zinc</keyword>
<sequence length="920" mass="109201">MSIIIPKNDSRIYKHIILKNDLSVLIINDPNTITSAAALSVKVGFYNDNSVNINGIAHFLEHMLFMGTEKYPEVNHFMSFLNKGGGYTNAYTSGDITNYYFDINNEYFEEALDIFGNFFISPLFDENTINKELNAVNEEYAKNFSYDLFKQNMVIRTLAKDHVYNHFACGNKKTLEISNIRDLVIEFYKTNYSSNLMNLVIYTNNNNIEKIIKKIFTLIPNKNLQQEIPKGPLRLPITTYNFKKIYTNLPLKVEIIPNNNIDNLYIYWPCNPINQDYKYSPIEYINNLLGHECKGSLVHYLKSKELCISLNVSVFESDKYLTLVELNIELTQYGFNNINLILQNIYCYLEKIKKEGITKWQYEEYKKIAHYKFDYIDKVEPIEYVENLASNMCRYELHKIIINKFYWANYSEKAKNIILKYLQYYDISNMILVISSKKNQNDKKFLIEKWYKTKYNYSKFDNIINIENLDLRLPMKNKYLPHNIKLFPCPNKIKYPTVIKKELGLTIWHKQDYTFMTPNVAMQIILKNNKINKNIKKYASYLIYIDLLNNYLSSMKSYCDYANSDFDISVNNNYIIINIISYSDIIKNILNKIIYYFYNFEITEKKLEFVKLSNIASLTDFYTLVPLIKISDYILNSLIHNRFYTNNDLSDSIKNISIKEVRKIQKNLRNKFECKSLIQGNYTVSQAHNLINNFDQFVDKQLKKIKTNEKIFPLLKGEEELYITKNVVSNDKNSVIITLYEINEQNENKLWIFKYCKLLIVYDLIKEKFFNQLRSIEQLGYIVNCSIVNIGTNKNKLHCLKFTIQTVSKTPDYSHKRIKKFITSFYEYLQNIDSQDFELCIENIIISLTKPFDNIYSEIDYNINKIINKLDFNIIDTYIKILKKYKKEHICKFFFNKFINKKTRKIRTLYIYGKNKLLNN</sequence>
<protein>
    <submittedName>
        <fullName evidence="12">Zn-dependent peptidase</fullName>
    </submittedName>
</protein>
<dbReference type="Pfam" id="PF00675">
    <property type="entry name" value="Peptidase_M16"/>
    <property type="match status" value="1"/>
</dbReference>
<evidence type="ECO:0000256" key="3">
    <source>
        <dbReference type="ARBA" id="ARBA00022670"/>
    </source>
</evidence>
<dbReference type="FunFam" id="3.30.830.10:FF:000012">
    <property type="entry name" value="Protease 3"/>
    <property type="match status" value="1"/>
</dbReference>
<name>A0A1V0SH69_9VIRU</name>
<dbReference type="InterPro" id="IPR032632">
    <property type="entry name" value="Peptidase_M16_M"/>
</dbReference>
<keyword evidence="5" id="KW-0378">Hydrolase</keyword>
<dbReference type="Gene3D" id="3.30.830.10">
    <property type="entry name" value="Metalloenzyme, LuxS/M16 peptidase-like"/>
    <property type="match status" value="4"/>
</dbReference>
<dbReference type="GO" id="GO:0006508">
    <property type="term" value="P:proteolysis"/>
    <property type="evidence" value="ECO:0007669"/>
    <property type="project" value="UniProtKB-KW"/>
</dbReference>
<feature type="domain" description="Peptidase M16 C-terminal" evidence="9">
    <location>
        <begin position="181"/>
        <end position="367"/>
    </location>
</feature>
<feature type="domain" description="Peptidase M16 N-terminal" evidence="8">
    <location>
        <begin position="24"/>
        <end position="159"/>
    </location>
</feature>
<evidence type="ECO:0000259" key="10">
    <source>
        <dbReference type="Pfam" id="PF16187"/>
    </source>
</evidence>
<evidence type="ECO:0000256" key="4">
    <source>
        <dbReference type="ARBA" id="ARBA00022723"/>
    </source>
</evidence>
<evidence type="ECO:0000256" key="1">
    <source>
        <dbReference type="ARBA" id="ARBA00001947"/>
    </source>
</evidence>
<evidence type="ECO:0000259" key="9">
    <source>
        <dbReference type="Pfam" id="PF05193"/>
    </source>
</evidence>
<evidence type="ECO:0000259" key="8">
    <source>
        <dbReference type="Pfam" id="PF00675"/>
    </source>
</evidence>
<keyword evidence="7" id="KW-0482">Metalloprotease</keyword>
<accession>A0A1V0SH69</accession>
<dbReference type="InterPro" id="IPR011765">
    <property type="entry name" value="Pept_M16_N"/>
</dbReference>
<dbReference type="Pfam" id="PF16187">
    <property type="entry name" value="Peptidase_M16_M"/>
    <property type="match status" value="1"/>
</dbReference>
<keyword evidence="4" id="KW-0479">Metal-binding</keyword>
<dbReference type="GO" id="GO:0004222">
    <property type="term" value="F:metalloendopeptidase activity"/>
    <property type="evidence" value="ECO:0007669"/>
    <property type="project" value="UniProtKB-ARBA"/>
</dbReference>
<evidence type="ECO:0000256" key="2">
    <source>
        <dbReference type="ARBA" id="ARBA00007261"/>
    </source>
</evidence>
<evidence type="ECO:0000259" key="11">
    <source>
        <dbReference type="Pfam" id="PF22456"/>
    </source>
</evidence>
<reference evidence="12" key="1">
    <citation type="journal article" date="2017" name="Science">
        <title>Giant viruses with an expanded complement of translation system components.</title>
        <authorList>
            <person name="Schulz F."/>
            <person name="Yutin N."/>
            <person name="Ivanova N.N."/>
            <person name="Ortega D.R."/>
            <person name="Lee T.K."/>
            <person name="Vierheilig J."/>
            <person name="Daims H."/>
            <person name="Horn M."/>
            <person name="Wagner M."/>
            <person name="Jensen G.J."/>
            <person name="Kyrpides N.C."/>
            <person name="Koonin E.V."/>
            <person name="Woyke T."/>
        </authorList>
    </citation>
    <scope>NUCLEOTIDE SEQUENCE</scope>
    <source>
        <strain evidence="12">HKV1</strain>
    </source>
</reference>
<feature type="domain" description="Coenzyme PQQ synthesis protein F-like C-terminal lobe" evidence="11">
    <location>
        <begin position="763"/>
        <end position="851"/>
    </location>
</feature>
<comment type="cofactor">
    <cofactor evidence="1">
        <name>Zn(2+)</name>
        <dbReference type="ChEBI" id="CHEBI:29105"/>
    </cofactor>
</comment>
<dbReference type="InterPro" id="IPR007863">
    <property type="entry name" value="Peptidase_M16_C"/>
</dbReference>
<dbReference type="SUPFAM" id="SSF63411">
    <property type="entry name" value="LuxS/MPP-like metallohydrolase"/>
    <property type="match status" value="4"/>
</dbReference>
<dbReference type="InterPro" id="IPR011249">
    <property type="entry name" value="Metalloenz_LuxS/M16"/>
</dbReference>
<dbReference type="InterPro" id="IPR054734">
    <property type="entry name" value="PqqF-like_C_4"/>
</dbReference>
<gene>
    <name evidence="12" type="ORF">Hokovirus_4_44</name>
</gene>
<evidence type="ECO:0000256" key="7">
    <source>
        <dbReference type="ARBA" id="ARBA00023049"/>
    </source>
</evidence>
<dbReference type="GO" id="GO:0046872">
    <property type="term" value="F:metal ion binding"/>
    <property type="evidence" value="ECO:0007669"/>
    <property type="project" value="UniProtKB-KW"/>
</dbReference>
<evidence type="ECO:0000313" key="12">
    <source>
        <dbReference type="EMBL" id="ARF11070.1"/>
    </source>
</evidence>
<keyword evidence="3" id="KW-0645">Protease</keyword>
<evidence type="ECO:0000256" key="6">
    <source>
        <dbReference type="ARBA" id="ARBA00022833"/>
    </source>
</evidence>
<dbReference type="PANTHER" id="PTHR43690:SF18">
    <property type="entry name" value="INSULIN-DEGRADING ENZYME-RELATED"/>
    <property type="match status" value="1"/>
</dbReference>
<organism evidence="12">
    <name type="scientific">Hokovirus HKV1</name>
    <dbReference type="NCBI Taxonomy" id="1977638"/>
    <lineage>
        <taxon>Viruses</taxon>
        <taxon>Varidnaviria</taxon>
        <taxon>Bamfordvirae</taxon>
        <taxon>Nucleocytoviricota</taxon>
        <taxon>Megaviricetes</taxon>
        <taxon>Imitervirales</taxon>
        <taxon>Mimiviridae</taxon>
        <taxon>Klosneuvirinae</taxon>
        <taxon>Hokovirus</taxon>
    </lineage>
</organism>
<dbReference type="Pfam" id="PF05193">
    <property type="entry name" value="Peptidase_M16_C"/>
    <property type="match status" value="1"/>
</dbReference>
<dbReference type="Pfam" id="PF22456">
    <property type="entry name" value="PqqF-like_C_4"/>
    <property type="match status" value="1"/>
</dbReference>
<dbReference type="EMBL" id="KY684106">
    <property type="protein sequence ID" value="ARF11070.1"/>
    <property type="molecule type" value="Genomic_DNA"/>
</dbReference>